<dbReference type="Pfam" id="PF21434">
    <property type="entry name" value="TerS_N"/>
    <property type="match status" value="1"/>
</dbReference>
<dbReference type="PDBsum" id="6V1I"/>
<keyword evidence="4" id="KW-1185">Reference proteome</keyword>
<evidence type="ECO:0000259" key="2">
    <source>
        <dbReference type="Pfam" id="PF22412"/>
    </source>
</evidence>
<feature type="domain" description="Phage G20C small terminase C-terminal" evidence="2">
    <location>
        <begin position="84"/>
        <end position="133"/>
    </location>
</feature>
<dbReference type="RefSeq" id="YP_001468053.1">
    <property type="nucleotide sequence ID" value="NC_009804.1"/>
</dbReference>
<evidence type="ECO:0000313" key="4">
    <source>
        <dbReference type="Proteomes" id="UP000001133"/>
    </source>
</evidence>
<evidence type="ECO:0007829" key="5">
    <source>
        <dbReference type="PDB" id="6V1I"/>
    </source>
</evidence>
<dbReference type="EMDB" id="EMD-21012"/>
<dbReference type="PDB" id="6V1I">
    <property type="method" value="EM"/>
    <property type="resolution" value="3.80 A"/>
    <property type="chains" value="A/B/C/D/E/F/G/H/I=1-171"/>
</dbReference>
<accession>A7XXR0</accession>
<dbReference type="GeneID" id="5600555"/>
<keyword evidence="5" id="KW-0002">3D-structure</keyword>
<dbReference type="Pfam" id="PF22412">
    <property type="entry name" value="TerS_C"/>
    <property type="match status" value="1"/>
</dbReference>
<dbReference type="EMBL" id="EU100884">
    <property type="protein sequence ID" value="ABU97033.1"/>
    <property type="molecule type" value="Genomic_DNA"/>
</dbReference>
<evidence type="ECO:0000313" key="3">
    <source>
        <dbReference type="EMBL" id="ABU97033.1"/>
    </source>
</evidence>
<sequence length="171" mass="18768">MSVSFRDRVLKLYLLGFDPSEIAQTLSLDAKRKVTEEEVLHVLAEARELLSALPSLEDIRAEVGQALERARIFQKDLLAIYQNMLRNYNAMMEGLTEHPDGTPVIGVRPADIAAMADRIMKIDQERITALLNSLKVLGHVGSTTAGALPSATELVSVEELVAEVADETPKT</sequence>
<evidence type="ECO:0000259" key="1">
    <source>
        <dbReference type="Pfam" id="PF21434"/>
    </source>
</evidence>
<name>A7XXR0_BP742</name>
<feature type="domain" description="Phage G20C small terminase N-terminal" evidence="1">
    <location>
        <begin position="2"/>
        <end position="51"/>
    </location>
</feature>
<dbReference type="InterPro" id="IPR049136">
    <property type="entry name" value="TerS_N"/>
</dbReference>
<gene>
    <name evidence="3" type="ORF">P74p83</name>
</gene>
<protein>
    <submittedName>
        <fullName evidence="3">Uncharacterized protein</fullName>
    </submittedName>
</protein>
<dbReference type="KEGG" id="vg:5600555"/>
<organism evidence="3 4">
    <name type="scientific">Thermus phage P74-26</name>
    <dbReference type="NCBI Taxonomy" id="2914007"/>
    <lineage>
        <taxon>Viruses</taxon>
        <taxon>Duplodnaviria</taxon>
        <taxon>Heunggongvirae</taxon>
        <taxon>Uroviricota</taxon>
        <taxon>Caudoviricetes</taxon>
        <taxon>Oshimavirus</taxon>
        <taxon>Thermus virus P74-26</taxon>
    </lineage>
</organism>
<reference evidence="3 4" key="1">
    <citation type="journal article" date="2008" name="J. Mol. Biol.">
        <title>Genome comparison and proteomic characterization of Thermus thermophilus bacteriophages P23-45 and P74-26: siphoviruses with triplex-forming sequences and the longest known tails.</title>
        <authorList>
            <person name="Minakhin L."/>
            <person name="Goel M."/>
            <person name="Berdygulova Z."/>
            <person name="Ramanculov E."/>
            <person name="Florens L."/>
            <person name="Glazko G."/>
            <person name="Karamychev V.N."/>
            <person name="Slesarev A.I."/>
            <person name="Kozyavkin S.A."/>
            <person name="Khromov I."/>
            <person name="Ackermann H.W."/>
            <person name="Washburn M."/>
            <person name="Mushegian A."/>
            <person name="Severinov K."/>
        </authorList>
    </citation>
    <scope>NUCLEOTIDE SEQUENCE</scope>
</reference>
<dbReference type="SMR" id="A7XXR0"/>
<proteinExistence type="evidence at protein level"/>
<dbReference type="InterPro" id="IPR055147">
    <property type="entry name" value="TerS_C"/>
</dbReference>
<reference evidence="5" key="2">
    <citation type="journal article" date="2020" name="J. Biol. Chem.">
        <title>A thermophilic phage uses a small terminase protein with a fixed helix-turn-helix geometry.</title>
        <authorList>
            <person name="Hayes J.A."/>
            <person name="Hilbert B.J."/>
            <person name="Gaubitz C."/>
            <person name="Stone N.P."/>
            <person name="Kelch B.A."/>
        </authorList>
    </citation>
    <scope>STRUCTURE BY ELECTRON MICROSCOPY (3.80 ANGSTROMS)</scope>
</reference>
<dbReference type="Proteomes" id="UP000001133">
    <property type="component" value="Segment"/>
</dbReference>